<dbReference type="InterPro" id="IPR002477">
    <property type="entry name" value="Peptidoglycan-bd-like"/>
</dbReference>
<feature type="domain" description="Peptidoglycan binding-like" evidence="3">
    <location>
        <begin position="246"/>
        <end position="307"/>
    </location>
</feature>
<evidence type="ECO:0000313" key="6">
    <source>
        <dbReference type="Proteomes" id="UP001596036"/>
    </source>
</evidence>
<dbReference type="Gene3D" id="1.10.101.10">
    <property type="entry name" value="PGBD-like superfamily/PGBD"/>
    <property type="match status" value="1"/>
</dbReference>
<evidence type="ECO:0000313" key="5">
    <source>
        <dbReference type="EMBL" id="MFC5571368.1"/>
    </source>
</evidence>
<dbReference type="InterPro" id="IPR008258">
    <property type="entry name" value="Transglycosylase_SLT_dom_1"/>
</dbReference>
<accession>A0ABW0SQH3</accession>
<proteinExistence type="predicted"/>
<dbReference type="CDD" id="cd00442">
    <property type="entry name" value="Lyz-like"/>
    <property type="match status" value="1"/>
</dbReference>
<dbReference type="SUPFAM" id="SSF47090">
    <property type="entry name" value="PGBD-like"/>
    <property type="match status" value="1"/>
</dbReference>
<feature type="domain" description="Transglycosylase SLT" evidence="2">
    <location>
        <begin position="73"/>
        <end position="117"/>
    </location>
</feature>
<dbReference type="InterPro" id="IPR036365">
    <property type="entry name" value="PGBD-like_sf"/>
</dbReference>
<keyword evidence="6" id="KW-1185">Reference proteome</keyword>
<feature type="compositionally biased region" description="Polar residues" evidence="1">
    <location>
        <begin position="453"/>
        <end position="476"/>
    </location>
</feature>
<dbReference type="Pfam" id="PF20410">
    <property type="entry name" value="X-Tfes_XVIPCD"/>
    <property type="match status" value="1"/>
</dbReference>
<dbReference type="Pfam" id="PF01471">
    <property type="entry name" value="PG_binding_1"/>
    <property type="match status" value="1"/>
</dbReference>
<protein>
    <submittedName>
        <fullName evidence="5">XVIPCD domain-containing protein</fullName>
    </submittedName>
</protein>
<sequence>MTGLVYDSMIQPRGREYRDSQVSRRISHYDDPIDRSPGRLAGNSHVWGDASPEVQSRAIDALIAASERAGLSNRETAHVLAIARVESGFNPDAAAGTTSAYGLGQFVKGTGAAYGISNENRGDIAKQAESLVAHYRDNAALAKSRGQGEEYIYKYHHDGPSRDYGGLGISQREVTPYIARYERFVSEHRHQNFGLLSEIKEIGDRLEHGTPTFKVSPVDGMPDYLRHANVHERDAMADGRLGPGDTGPLVARLQKQLGGLGYRDSHGHGLVASGTFDGRTKAAVESFQLWNGLPTTGNADLKTLEAIYHPKVQPFALPGEAADLNVRTDGGDRIAAHGSSPAEHHHPDHALLERIRDGVRELDHQAGKPWDERSERLSASLLVLAGEKGFTAQEDVRVAFNQPTSNLKAGELVHVFRTASHSPDPAANQAHMSTAQALATPAEESYRQLDAVRQSQTEAPQVAQQQDLQRDPTNPHMSMKLA</sequence>
<feature type="region of interest" description="Disordered" evidence="1">
    <location>
        <begin position="421"/>
        <end position="482"/>
    </location>
</feature>
<dbReference type="Pfam" id="PF01464">
    <property type="entry name" value="SLT"/>
    <property type="match status" value="1"/>
</dbReference>
<evidence type="ECO:0000259" key="2">
    <source>
        <dbReference type="Pfam" id="PF01464"/>
    </source>
</evidence>
<dbReference type="EMBL" id="JBHSNM010000007">
    <property type="protein sequence ID" value="MFC5571368.1"/>
    <property type="molecule type" value="Genomic_DNA"/>
</dbReference>
<dbReference type="InterPro" id="IPR023346">
    <property type="entry name" value="Lysozyme-like_dom_sf"/>
</dbReference>
<name>A0ABW0SQH3_9GAMM</name>
<dbReference type="InterPro" id="IPR046519">
    <property type="entry name" value="X-Tfes_XVIPCD"/>
</dbReference>
<dbReference type="SUPFAM" id="SSF53955">
    <property type="entry name" value="Lysozyme-like"/>
    <property type="match status" value="1"/>
</dbReference>
<reference evidence="6" key="1">
    <citation type="journal article" date="2019" name="Int. J. Syst. Evol. Microbiol.">
        <title>The Global Catalogue of Microorganisms (GCM) 10K type strain sequencing project: providing services to taxonomists for standard genome sequencing and annotation.</title>
        <authorList>
            <consortium name="The Broad Institute Genomics Platform"/>
            <consortium name="The Broad Institute Genome Sequencing Center for Infectious Disease"/>
            <person name="Wu L."/>
            <person name="Ma J."/>
        </authorList>
    </citation>
    <scope>NUCLEOTIDE SEQUENCE [LARGE SCALE GENOMIC DNA]</scope>
    <source>
        <strain evidence="6">KACC 11407</strain>
    </source>
</reference>
<dbReference type="Proteomes" id="UP001596036">
    <property type="component" value="Unassembled WGS sequence"/>
</dbReference>
<feature type="domain" description="X-Tfes XVIPCD" evidence="4">
    <location>
        <begin position="343"/>
        <end position="450"/>
    </location>
</feature>
<feature type="region of interest" description="Disordered" evidence="1">
    <location>
        <begin position="15"/>
        <end position="41"/>
    </location>
</feature>
<evidence type="ECO:0000256" key="1">
    <source>
        <dbReference type="SAM" id="MobiDB-lite"/>
    </source>
</evidence>
<evidence type="ECO:0000259" key="3">
    <source>
        <dbReference type="Pfam" id="PF01471"/>
    </source>
</evidence>
<comment type="caution">
    <text evidence="5">The sequence shown here is derived from an EMBL/GenBank/DDBJ whole genome shotgun (WGS) entry which is preliminary data.</text>
</comment>
<dbReference type="Gene3D" id="1.10.530.10">
    <property type="match status" value="1"/>
</dbReference>
<organism evidence="5 6">
    <name type="scientific">Lysobacter yangpyeongensis</name>
    <dbReference type="NCBI Taxonomy" id="346182"/>
    <lineage>
        <taxon>Bacteria</taxon>
        <taxon>Pseudomonadati</taxon>
        <taxon>Pseudomonadota</taxon>
        <taxon>Gammaproteobacteria</taxon>
        <taxon>Lysobacterales</taxon>
        <taxon>Lysobacteraceae</taxon>
        <taxon>Lysobacter</taxon>
    </lineage>
</organism>
<dbReference type="InterPro" id="IPR036366">
    <property type="entry name" value="PGBDSf"/>
</dbReference>
<evidence type="ECO:0000259" key="4">
    <source>
        <dbReference type="Pfam" id="PF20410"/>
    </source>
</evidence>
<gene>
    <name evidence="5" type="ORF">ACFPN1_14990</name>
</gene>
<feature type="compositionally biased region" description="Basic and acidic residues" evidence="1">
    <location>
        <begin position="15"/>
        <end position="37"/>
    </location>
</feature>